<dbReference type="InterPro" id="IPR014039">
    <property type="entry name" value="Transl_elong_EFTs/EF1B_dimer"/>
</dbReference>
<accession>A0A0G1QED1</accession>
<dbReference type="Gene3D" id="1.10.8.10">
    <property type="entry name" value="DNA helicase RuvA subunit, C-terminal domain"/>
    <property type="match status" value="1"/>
</dbReference>
<organism evidence="9 10">
    <name type="scientific">Berkelbacteria bacterium GW2011_GWA2_46_7</name>
    <dbReference type="NCBI Taxonomy" id="1618335"/>
    <lineage>
        <taxon>Bacteria</taxon>
        <taxon>Candidatus Berkelbacteria</taxon>
    </lineage>
</organism>
<dbReference type="PROSITE" id="PS01126">
    <property type="entry name" value="EF_TS_1"/>
    <property type="match status" value="1"/>
</dbReference>
<dbReference type="GO" id="GO:0003746">
    <property type="term" value="F:translation elongation factor activity"/>
    <property type="evidence" value="ECO:0007669"/>
    <property type="project" value="UniProtKB-UniRule"/>
</dbReference>
<evidence type="ECO:0000256" key="6">
    <source>
        <dbReference type="RuleBase" id="RU000642"/>
    </source>
</evidence>
<dbReference type="PATRIC" id="fig|1618335.3.peg.402"/>
<keyword evidence="4 5" id="KW-0648">Protein biosynthesis</keyword>
<protein>
    <recommendedName>
        <fullName evidence="2 5">Elongation factor Ts</fullName>
        <shortName evidence="5">EF-Ts</shortName>
    </recommendedName>
</protein>
<proteinExistence type="inferred from homology"/>
<comment type="function">
    <text evidence="5 6">Associates with the EF-Tu.GDP complex and induces the exchange of GDP to GTP. It remains bound to the aminoacyl-tRNA.EF-Tu.GTP complex up to the GTP hydrolysis stage on the ribosome.</text>
</comment>
<dbReference type="GO" id="GO:0005737">
    <property type="term" value="C:cytoplasm"/>
    <property type="evidence" value="ECO:0007669"/>
    <property type="project" value="UniProtKB-SubCell"/>
</dbReference>
<dbReference type="InterPro" id="IPR009060">
    <property type="entry name" value="UBA-like_sf"/>
</dbReference>
<feature type="domain" description="Translation elongation factor EFTs/EF1B dimerisation" evidence="8">
    <location>
        <begin position="70"/>
        <end position="148"/>
    </location>
</feature>
<dbReference type="SUPFAM" id="SSF54713">
    <property type="entry name" value="Elongation factor Ts (EF-Ts), dimerisation domain"/>
    <property type="match status" value="1"/>
</dbReference>
<dbReference type="EMBL" id="LCMV01000034">
    <property type="protein sequence ID" value="KKU43157.1"/>
    <property type="molecule type" value="Genomic_DNA"/>
</dbReference>
<comment type="subcellular location">
    <subcellularLocation>
        <location evidence="5 7">Cytoplasm</location>
    </subcellularLocation>
</comment>
<dbReference type="Proteomes" id="UP000034487">
    <property type="component" value="Unassembled WGS sequence"/>
</dbReference>
<reference evidence="9 10" key="1">
    <citation type="journal article" date="2015" name="Nature">
        <title>rRNA introns, odd ribosomes, and small enigmatic genomes across a large radiation of phyla.</title>
        <authorList>
            <person name="Brown C.T."/>
            <person name="Hug L.A."/>
            <person name="Thomas B.C."/>
            <person name="Sharon I."/>
            <person name="Castelle C.J."/>
            <person name="Singh A."/>
            <person name="Wilkins M.J."/>
            <person name="Williams K.H."/>
            <person name="Banfield J.F."/>
        </authorList>
    </citation>
    <scope>NUCLEOTIDE SEQUENCE [LARGE SCALE GENOMIC DNA]</scope>
</reference>
<evidence type="ECO:0000313" key="9">
    <source>
        <dbReference type="EMBL" id="KKU43157.1"/>
    </source>
</evidence>
<dbReference type="InterPro" id="IPR036402">
    <property type="entry name" value="EF-Ts_dimer_sf"/>
</dbReference>
<dbReference type="PANTHER" id="PTHR11741">
    <property type="entry name" value="ELONGATION FACTOR TS"/>
    <property type="match status" value="1"/>
</dbReference>
<evidence type="ECO:0000259" key="8">
    <source>
        <dbReference type="Pfam" id="PF00889"/>
    </source>
</evidence>
<gene>
    <name evidence="5" type="primary">tsf</name>
    <name evidence="9" type="ORF">UX60_C0034G0009</name>
</gene>
<dbReference type="CDD" id="cd14275">
    <property type="entry name" value="UBA_EF-Ts"/>
    <property type="match status" value="1"/>
</dbReference>
<evidence type="ECO:0000256" key="1">
    <source>
        <dbReference type="ARBA" id="ARBA00005532"/>
    </source>
</evidence>
<feature type="region of interest" description="Involved in Mg(2+) ion dislocation from EF-Tu" evidence="5">
    <location>
        <begin position="79"/>
        <end position="82"/>
    </location>
</feature>
<evidence type="ECO:0000256" key="7">
    <source>
        <dbReference type="RuleBase" id="RU000643"/>
    </source>
</evidence>
<evidence type="ECO:0000256" key="2">
    <source>
        <dbReference type="ARBA" id="ARBA00016956"/>
    </source>
</evidence>
<dbReference type="PROSITE" id="PS01127">
    <property type="entry name" value="EF_TS_2"/>
    <property type="match status" value="1"/>
</dbReference>
<evidence type="ECO:0000256" key="5">
    <source>
        <dbReference type="HAMAP-Rule" id="MF_00050"/>
    </source>
</evidence>
<dbReference type="PANTHER" id="PTHR11741:SF0">
    <property type="entry name" value="ELONGATION FACTOR TS, MITOCHONDRIAL"/>
    <property type="match status" value="1"/>
</dbReference>
<name>A0A0G1QED1_9BACT</name>
<evidence type="ECO:0000256" key="4">
    <source>
        <dbReference type="ARBA" id="ARBA00022917"/>
    </source>
</evidence>
<dbReference type="Gene3D" id="3.30.479.20">
    <property type="entry name" value="Elongation factor Ts, dimerisation domain"/>
    <property type="match status" value="1"/>
</dbReference>
<sequence length="151" mass="16911">MASVELIKKLRAQTGLGMHDIKKALDEANDNEANALTLLKEWGLSTVAKKSDRTTSQGLIESYVHGGRLGAIVEVNCETDFVARNDEFKTFVKNIAMQVASMNPENVDELLKQDYFRDPSKTVQDLLHETITKIGENIRISRISRFELGSE</sequence>
<dbReference type="AlphaFoldDB" id="A0A0G1QED1"/>
<comment type="similarity">
    <text evidence="1 5 6">Belongs to the EF-Ts family.</text>
</comment>
<dbReference type="SUPFAM" id="SSF46934">
    <property type="entry name" value="UBA-like"/>
    <property type="match status" value="1"/>
</dbReference>
<keyword evidence="5" id="KW-0963">Cytoplasm</keyword>
<comment type="caution">
    <text evidence="9">The sequence shown here is derived from an EMBL/GenBank/DDBJ whole genome shotgun (WGS) entry which is preliminary data.</text>
</comment>
<dbReference type="InterPro" id="IPR018101">
    <property type="entry name" value="Transl_elong_Ts_CS"/>
</dbReference>
<dbReference type="Pfam" id="PF00889">
    <property type="entry name" value="EF_TS"/>
    <property type="match status" value="1"/>
</dbReference>
<evidence type="ECO:0000256" key="3">
    <source>
        <dbReference type="ARBA" id="ARBA00022768"/>
    </source>
</evidence>
<dbReference type="HAMAP" id="MF_00050">
    <property type="entry name" value="EF_Ts"/>
    <property type="match status" value="1"/>
</dbReference>
<evidence type="ECO:0000313" key="10">
    <source>
        <dbReference type="Proteomes" id="UP000034487"/>
    </source>
</evidence>
<keyword evidence="3 5" id="KW-0251">Elongation factor</keyword>
<dbReference type="FunFam" id="1.10.8.10:FF:000001">
    <property type="entry name" value="Elongation factor Ts"/>
    <property type="match status" value="1"/>
</dbReference>
<dbReference type="InterPro" id="IPR001816">
    <property type="entry name" value="Transl_elong_EFTs/EF1B"/>
</dbReference>
<dbReference type="NCBIfam" id="TIGR00116">
    <property type="entry name" value="tsf"/>
    <property type="match status" value="1"/>
</dbReference>
<dbReference type="FunFam" id="3.30.479.20:FF:000003">
    <property type="entry name" value="Elongation factor Ts, mitochondrial"/>
    <property type="match status" value="1"/>
</dbReference>